<evidence type="ECO:0000313" key="5">
    <source>
        <dbReference type="Proteomes" id="UP001281761"/>
    </source>
</evidence>
<dbReference type="InterPro" id="IPR041997">
    <property type="entry name" value="Ribosomal_eL6_KOW"/>
</dbReference>
<accession>A0ABQ9Y571</accession>
<name>A0ABQ9Y571_9EUKA</name>
<comment type="similarity">
    <text evidence="1">Belongs to the eukaryotic ribosomal protein eL6 family.</text>
</comment>
<dbReference type="Pfam" id="PF01159">
    <property type="entry name" value="Ribosomal_L6e"/>
    <property type="match status" value="1"/>
</dbReference>
<dbReference type="EMBL" id="JARBJD010000035">
    <property type="protein sequence ID" value="KAK2958824.1"/>
    <property type="molecule type" value="Genomic_DNA"/>
</dbReference>
<dbReference type="SUPFAM" id="SSF50104">
    <property type="entry name" value="Translation proteins SH3-like domain"/>
    <property type="match status" value="1"/>
</dbReference>
<dbReference type="Proteomes" id="UP001281761">
    <property type="component" value="Unassembled WGS sequence"/>
</dbReference>
<dbReference type="InterPro" id="IPR014722">
    <property type="entry name" value="Rib_uL2_dom2"/>
</dbReference>
<dbReference type="Gene3D" id="2.30.30.30">
    <property type="match status" value="1"/>
</dbReference>
<dbReference type="PANTHER" id="PTHR10715:SF0">
    <property type="entry name" value="LARGE RIBOSOMAL SUBUNIT PROTEIN EL6"/>
    <property type="match status" value="1"/>
</dbReference>
<gene>
    <name evidence="4" type="ORF">BLNAU_6327</name>
</gene>
<protein>
    <submittedName>
        <fullName evidence="4">60S ribosomal protein L6</fullName>
    </submittedName>
</protein>
<evidence type="ECO:0000256" key="2">
    <source>
        <dbReference type="ARBA" id="ARBA00022980"/>
    </source>
</evidence>
<evidence type="ECO:0000256" key="1">
    <source>
        <dbReference type="ARBA" id="ARBA00010592"/>
    </source>
</evidence>
<organism evidence="4 5">
    <name type="scientific">Blattamonas nauphoetae</name>
    <dbReference type="NCBI Taxonomy" id="2049346"/>
    <lineage>
        <taxon>Eukaryota</taxon>
        <taxon>Metamonada</taxon>
        <taxon>Preaxostyla</taxon>
        <taxon>Oxymonadida</taxon>
        <taxon>Blattamonas</taxon>
    </lineage>
</organism>
<evidence type="ECO:0000313" key="4">
    <source>
        <dbReference type="EMBL" id="KAK2958824.1"/>
    </source>
</evidence>
<sequence>MKGCTPGQVAIVLAGRFKGKRVVCLKNLPSGLILVTGPFKLNGVPLRRLNRAYLILTKTIVDVSKVDVSKVEDSMFRNKKLSVKKRKEFAAKEEPKRRVTRSEDLLKLQKSVDTAVLASVKSVKRMGSYLSSNFTLSKNQRPHLMKF</sequence>
<keyword evidence="2 4" id="KW-0689">Ribosomal protein</keyword>
<evidence type="ECO:0000256" key="3">
    <source>
        <dbReference type="ARBA" id="ARBA00023274"/>
    </source>
</evidence>
<keyword evidence="3" id="KW-0687">Ribonucleoprotein</keyword>
<keyword evidence="5" id="KW-1185">Reference proteome</keyword>
<comment type="caution">
    <text evidence="4">The sequence shown here is derived from an EMBL/GenBank/DDBJ whole genome shotgun (WGS) entry which is preliminary data.</text>
</comment>
<reference evidence="4 5" key="1">
    <citation type="journal article" date="2022" name="bioRxiv">
        <title>Genomics of Preaxostyla Flagellates Illuminates Evolutionary Transitions and the Path Towards Mitochondrial Loss.</title>
        <authorList>
            <person name="Novak L.V.F."/>
            <person name="Treitli S.C."/>
            <person name="Pyrih J."/>
            <person name="Halakuc P."/>
            <person name="Pipaliya S.V."/>
            <person name="Vacek V."/>
            <person name="Brzon O."/>
            <person name="Soukal P."/>
            <person name="Eme L."/>
            <person name="Dacks J.B."/>
            <person name="Karnkowska A."/>
            <person name="Elias M."/>
            <person name="Hampl V."/>
        </authorList>
    </citation>
    <scope>NUCLEOTIDE SEQUENCE [LARGE SCALE GENOMIC DNA]</scope>
    <source>
        <strain evidence="4">NAU3</strain>
        <tissue evidence="4">Gut</tissue>
    </source>
</reference>
<dbReference type="InterPro" id="IPR008991">
    <property type="entry name" value="Translation_prot_SH3-like_sf"/>
</dbReference>
<dbReference type="CDD" id="cd13156">
    <property type="entry name" value="KOW_RPL6"/>
    <property type="match status" value="1"/>
</dbReference>
<dbReference type="PANTHER" id="PTHR10715">
    <property type="entry name" value="60S RIBOSOMAL PROTEIN L6"/>
    <property type="match status" value="1"/>
</dbReference>
<proteinExistence type="inferred from homology"/>
<dbReference type="GO" id="GO:0005840">
    <property type="term" value="C:ribosome"/>
    <property type="evidence" value="ECO:0007669"/>
    <property type="project" value="UniProtKB-KW"/>
</dbReference>
<dbReference type="InterPro" id="IPR000915">
    <property type="entry name" value="60S_ribosomal_eL6"/>
</dbReference>